<reference evidence="1" key="1">
    <citation type="journal article" date="2015" name="Nature">
        <title>Complex archaea that bridge the gap between prokaryotes and eukaryotes.</title>
        <authorList>
            <person name="Spang A."/>
            <person name="Saw J.H."/>
            <person name="Jorgensen S.L."/>
            <person name="Zaremba-Niedzwiedzka K."/>
            <person name="Martijn J."/>
            <person name="Lind A.E."/>
            <person name="van Eijk R."/>
            <person name="Schleper C."/>
            <person name="Guy L."/>
            <person name="Ettema T.J."/>
        </authorList>
    </citation>
    <scope>NUCLEOTIDE SEQUENCE</scope>
</reference>
<proteinExistence type="predicted"/>
<accession>A0A0F9CXY3</accession>
<sequence length="159" mass="16923">HYFIHIHHCFLDGYGTATWGVTTGPTATGWTGQADAPGLCVERCYFSSFATAAIAANGTEDTYRNNVIHVATDTTGIDILKNAAGRTPCLIYDNIFYGISGSSTVGIYQATKVSTGSLMMTRNILCGTWNTTITQTDQSNGAFNHYADSTSGALVDTNS</sequence>
<gene>
    <name evidence="1" type="ORF">LCGC14_2346660</name>
</gene>
<evidence type="ECO:0008006" key="2">
    <source>
        <dbReference type="Google" id="ProtNLM"/>
    </source>
</evidence>
<protein>
    <recommendedName>
        <fullName evidence="2">Right handed beta helix domain-containing protein</fullName>
    </recommendedName>
</protein>
<dbReference type="EMBL" id="LAZR01034072">
    <property type="protein sequence ID" value="KKL46326.1"/>
    <property type="molecule type" value="Genomic_DNA"/>
</dbReference>
<comment type="caution">
    <text evidence="1">The sequence shown here is derived from an EMBL/GenBank/DDBJ whole genome shotgun (WGS) entry which is preliminary data.</text>
</comment>
<evidence type="ECO:0000313" key="1">
    <source>
        <dbReference type="EMBL" id="KKL46326.1"/>
    </source>
</evidence>
<feature type="non-terminal residue" evidence="1">
    <location>
        <position position="1"/>
    </location>
</feature>
<organism evidence="1">
    <name type="scientific">marine sediment metagenome</name>
    <dbReference type="NCBI Taxonomy" id="412755"/>
    <lineage>
        <taxon>unclassified sequences</taxon>
        <taxon>metagenomes</taxon>
        <taxon>ecological metagenomes</taxon>
    </lineage>
</organism>
<name>A0A0F9CXY3_9ZZZZ</name>
<dbReference type="AlphaFoldDB" id="A0A0F9CXY3"/>